<dbReference type="GeneID" id="97986480"/>
<dbReference type="GO" id="GO:0042173">
    <property type="term" value="P:regulation of sporulation resulting in formation of a cellular spore"/>
    <property type="evidence" value="ECO:0007669"/>
    <property type="project" value="InterPro"/>
</dbReference>
<evidence type="ECO:0000313" key="1">
    <source>
        <dbReference type="EMBL" id="RGE63540.1"/>
    </source>
</evidence>
<dbReference type="GO" id="GO:0003677">
    <property type="term" value="F:DNA binding"/>
    <property type="evidence" value="ECO:0007669"/>
    <property type="project" value="InterPro"/>
</dbReference>
<dbReference type="Proteomes" id="UP000260812">
    <property type="component" value="Unassembled WGS sequence"/>
</dbReference>
<dbReference type="SUPFAM" id="SSF46894">
    <property type="entry name" value="C-terminal effector domain of the bipartite response regulators"/>
    <property type="match status" value="1"/>
</dbReference>
<sequence length="77" mass="8895">MNKKSIYRKVAKEYGVSVQEVKQEMQAALEHTYKNTPNDGITGAWQNKVPKKGEIPTPDELLRYAQREFLWKENGKG</sequence>
<reference evidence="2 4" key="1">
    <citation type="submission" date="2018-08" db="EMBL/GenBank/DDBJ databases">
        <title>A genome reference for cultivated species of the human gut microbiota.</title>
        <authorList>
            <person name="Zou Y."/>
            <person name="Xue W."/>
            <person name="Luo G."/>
        </authorList>
    </citation>
    <scope>NUCLEOTIDE SEQUENCE [LARGE SCALE GENOMIC DNA]</scope>
    <source>
        <strain evidence="2 4">AF26-4BH</strain>
        <strain evidence="1">TF05-5AC</strain>
    </source>
</reference>
<dbReference type="Proteomes" id="UP000261166">
    <property type="component" value="Unassembled WGS sequence"/>
</dbReference>
<dbReference type="OrthoDB" id="1825248at2"/>
<dbReference type="GO" id="GO:0005737">
    <property type="term" value="C:cytoplasm"/>
    <property type="evidence" value="ECO:0007669"/>
    <property type="project" value="InterPro"/>
</dbReference>
<dbReference type="Gene3D" id="1.10.10.10">
    <property type="entry name" value="Winged helix-like DNA-binding domain superfamily/Winged helix DNA-binding domain"/>
    <property type="match status" value="1"/>
</dbReference>
<evidence type="ECO:0000313" key="2">
    <source>
        <dbReference type="EMBL" id="RGE71906.1"/>
    </source>
</evidence>
<evidence type="ECO:0000313" key="3">
    <source>
        <dbReference type="Proteomes" id="UP000260812"/>
    </source>
</evidence>
<gene>
    <name evidence="2" type="ORF">DWY69_10540</name>
    <name evidence="1" type="ORF">DXC51_06200</name>
</gene>
<dbReference type="AlphaFoldDB" id="A0A3E3IXU3"/>
<dbReference type="InterPro" id="IPR036388">
    <property type="entry name" value="WH-like_DNA-bd_sf"/>
</dbReference>
<dbReference type="InterPro" id="IPR016032">
    <property type="entry name" value="Sig_transdc_resp-reg_C-effctor"/>
</dbReference>
<organism evidence="2 4">
    <name type="scientific">Eisenbergiella massiliensis</name>
    <dbReference type="NCBI Taxonomy" id="1720294"/>
    <lineage>
        <taxon>Bacteria</taxon>
        <taxon>Bacillati</taxon>
        <taxon>Bacillota</taxon>
        <taxon>Clostridia</taxon>
        <taxon>Lachnospirales</taxon>
        <taxon>Lachnospiraceae</taxon>
        <taxon>Eisenbergiella</taxon>
    </lineage>
</organism>
<dbReference type="EMBL" id="QVLU01000008">
    <property type="protein sequence ID" value="RGE71906.1"/>
    <property type="molecule type" value="Genomic_DNA"/>
</dbReference>
<evidence type="ECO:0000313" key="4">
    <source>
        <dbReference type="Proteomes" id="UP000261166"/>
    </source>
</evidence>
<dbReference type="RefSeq" id="WP_021638264.1">
    <property type="nucleotide sequence ID" value="NZ_CANNOQ010000017.1"/>
</dbReference>
<name>A0A3E3IXU3_9FIRM</name>
<proteinExistence type="predicted"/>
<protein>
    <submittedName>
        <fullName evidence="2">Uncharacterized protein</fullName>
    </submittedName>
</protein>
<dbReference type="GO" id="GO:0005509">
    <property type="term" value="F:calcium ion binding"/>
    <property type="evidence" value="ECO:0007669"/>
    <property type="project" value="InterPro"/>
</dbReference>
<dbReference type="GO" id="GO:0003700">
    <property type="term" value="F:DNA-binding transcription factor activity"/>
    <property type="evidence" value="ECO:0007669"/>
    <property type="project" value="InterPro"/>
</dbReference>
<keyword evidence="3" id="KW-1185">Reference proteome</keyword>
<dbReference type="EMBL" id="QVLV01000003">
    <property type="protein sequence ID" value="RGE63540.1"/>
    <property type="molecule type" value="Genomic_DNA"/>
</dbReference>
<accession>A0A3E3IXU3</accession>
<comment type="caution">
    <text evidence="2">The sequence shown here is derived from an EMBL/GenBank/DDBJ whole genome shotgun (WGS) entry which is preliminary data.</text>
</comment>